<accession>A0A1G8UBK7</accession>
<evidence type="ECO:0000313" key="8">
    <source>
        <dbReference type="EMBL" id="SDJ50595.1"/>
    </source>
</evidence>
<keyword evidence="5 6" id="KW-0472">Membrane</keyword>
<dbReference type="PANTHER" id="PTHR22911:SF6">
    <property type="entry name" value="SOLUTE CARRIER FAMILY 35 MEMBER G1"/>
    <property type="match status" value="1"/>
</dbReference>
<evidence type="ECO:0000256" key="5">
    <source>
        <dbReference type="ARBA" id="ARBA00023136"/>
    </source>
</evidence>
<evidence type="ECO:0000256" key="6">
    <source>
        <dbReference type="SAM" id="Phobius"/>
    </source>
</evidence>
<dbReference type="Pfam" id="PF00892">
    <property type="entry name" value="EamA"/>
    <property type="match status" value="2"/>
</dbReference>
<feature type="transmembrane region" description="Helical" evidence="6">
    <location>
        <begin position="243"/>
        <end position="260"/>
    </location>
</feature>
<dbReference type="InterPro" id="IPR037185">
    <property type="entry name" value="EmrE-like"/>
</dbReference>
<sequence>MNGFSDNARGVVMMIGAMAGFTLGDACIKAIGEGMPLSQLLVLRGTLASLFIALLAWRMGALRRDVPRQDWGLMLLRGLAEAASAFFFLTALRHMPLANVTALLQMAPLTVTLGSALVFQEPVGWRRWLAIGVGFVGMLLIVRPGTEGFNMYSVFALVTVAAVTVRDLVTRRMSRAVPSLMVTLSSAVIVVLLAGIWSLGQDWVVLDQRLGLLLLGATMFVIAGYCCSVMVMRVGDVGFVAPFRYTGLVWALVLGLVIFGDWPHPLTLLGAGIIVATGIFTLWRELQLARLQAKTRRM</sequence>
<dbReference type="SUPFAM" id="SSF103481">
    <property type="entry name" value="Multidrug resistance efflux transporter EmrE"/>
    <property type="match status" value="2"/>
</dbReference>
<feature type="transmembrane region" description="Helical" evidence="6">
    <location>
        <begin position="266"/>
        <end position="286"/>
    </location>
</feature>
<evidence type="ECO:0000259" key="7">
    <source>
        <dbReference type="Pfam" id="PF00892"/>
    </source>
</evidence>
<feature type="transmembrane region" description="Helical" evidence="6">
    <location>
        <begin position="37"/>
        <end position="59"/>
    </location>
</feature>
<reference evidence="8 9" key="1">
    <citation type="submission" date="2016-10" db="EMBL/GenBank/DDBJ databases">
        <authorList>
            <person name="de Groot N.N."/>
        </authorList>
    </citation>
    <scope>NUCLEOTIDE SEQUENCE [LARGE SCALE GENOMIC DNA]</scope>
    <source>
        <strain evidence="8 9">DSM 26424</strain>
    </source>
</reference>
<evidence type="ECO:0000256" key="4">
    <source>
        <dbReference type="ARBA" id="ARBA00022989"/>
    </source>
</evidence>
<evidence type="ECO:0000256" key="2">
    <source>
        <dbReference type="ARBA" id="ARBA00009853"/>
    </source>
</evidence>
<proteinExistence type="inferred from homology"/>
<dbReference type="Proteomes" id="UP000199093">
    <property type="component" value="Unassembled WGS sequence"/>
</dbReference>
<dbReference type="InterPro" id="IPR000620">
    <property type="entry name" value="EamA_dom"/>
</dbReference>
<organism evidence="8 9">
    <name type="scientific">Salipiger marinus</name>
    <dbReference type="NCBI Taxonomy" id="555512"/>
    <lineage>
        <taxon>Bacteria</taxon>
        <taxon>Pseudomonadati</taxon>
        <taxon>Pseudomonadota</taxon>
        <taxon>Alphaproteobacteria</taxon>
        <taxon>Rhodobacterales</taxon>
        <taxon>Roseobacteraceae</taxon>
        <taxon>Salipiger</taxon>
    </lineage>
</organism>
<protein>
    <submittedName>
        <fullName evidence="8">S-adenosylmethionine uptake transporter</fullName>
    </submittedName>
</protein>
<feature type="transmembrane region" description="Helical" evidence="6">
    <location>
        <begin position="12"/>
        <end position="31"/>
    </location>
</feature>
<keyword evidence="9" id="KW-1185">Reference proteome</keyword>
<dbReference type="EMBL" id="FNEJ01000038">
    <property type="protein sequence ID" value="SDJ50595.1"/>
    <property type="molecule type" value="Genomic_DNA"/>
</dbReference>
<dbReference type="GO" id="GO:0016020">
    <property type="term" value="C:membrane"/>
    <property type="evidence" value="ECO:0007669"/>
    <property type="project" value="UniProtKB-SubCell"/>
</dbReference>
<feature type="transmembrane region" description="Helical" evidence="6">
    <location>
        <begin position="151"/>
        <end position="169"/>
    </location>
</feature>
<feature type="transmembrane region" description="Helical" evidence="6">
    <location>
        <begin position="128"/>
        <end position="145"/>
    </location>
</feature>
<feature type="domain" description="EamA" evidence="7">
    <location>
        <begin position="154"/>
        <end position="279"/>
    </location>
</feature>
<evidence type="ECO:0000313" key="9">
    <source>
        <dbReference type="Proteomes" id="UP000199093"/>
    </source>
</evidence>
<comment type="subcellular location">
    <subcellularLocation>
        <location evidence="1">Membrane</location>
        <topology evidence="1">Multi-pass membrane protein</topology>
    </subcellularLocation>
</comment>
<keyword evidence="3 6" id="KW-0812">Transmembrane</keyword>
<dbReference type="RefSeq" id="WP_089852131.1">
    <property type="nucleotide sequence ID" value="NZ_FNEJ01000038.1"/>
</dbReference>
<feature type="transmembrane region" description="Helical" evidence="6">
    <location>
        <begin position="176"/>
        <end position="198"/>
    </location>
</feature>
<dbReference type="OrthoDB" id="7165334at2"/>
<evidence type="ECO:0000256" key="1">
    <source>
        <dbReference type="ARBA" id="ARBA00004141"/>
    </source>
</evidence>
<keyword evidence="4 6" id="KW-1133">Transmembrane helix</keyword>
<feature type="transmembrane region" description="Helical" evidence="6">
    <location>
        <begin position="210"/>
        <end position="231"/>
    </location>
</feature>
<dbReference type="AlphaFoldDB" id="A0A1G8UBK7"/>
<dbReference type="PANTHER" id="PTHR22911">
    <property type="entry name" value="ACYL-MALONYL CONDENSING ENZYME-RELATED"/>
    <property type="match status" value="1"/>
</dbReference>
<feature type="transmembrane region" description="Helical" evidence="6">
    <location>
        <begin position="97"/>
        <end position="119"/>
    </location>
</feature>
<feature type="domain" description="EamA" evidence="7">
    <location>
        <begin position="9"/>
        <end position="142"/>
    </location>
</feature>
<dbReference type="Gene3D" id="1.10.3730.20">
    <property type="match status" value="1"/>
</dbReference>
<dbReference type="STRING" id="555512.SAMN04487993_10386"/>
<evidence type="ECO:0000256" key="3">
    <source>
        <dbReference type="ARBA" id="ARBA00022692"/>
    </source>
</evidence>
<gene>
    <name evidence="8" type="ORF">SAMN04487993_10386</name>
</gene>
<comment type="similarity">
    <text evidence="2">Belongs to the drug/metabolite transporter (DMT) superfamily. 10 TMS drug/metabolite exporter (DME) (TC 2.A.7.3) family.</text>
</comment>
<name>A0A1G8UBK7_9RHOB</name>